<keyword evidence="2" id="KW-1185">Reference proteome</keyword>
<dbReference type="EMBL" id="JBBMEW010000010">
    <property type="protein sequence ID" value="MEQ2527600.1"/>
    <property type="molecule type" value="Genomic_DNA"/>
</dbReference>
<evidence type="ECO:0000313" key="2">
    <source>
        <dbReference type="Proteomes" id="UP001439875"/>
    </source>
</evidence>
<dbReference type="Proteomes" id="UP001439875">
    <property type="component" value="Unassembled WGS sequence"/>
</dbReference>
<protein>
    <submittedName>
        <fullName evidence="1">Uncharacterized protein</fullName>
    </submittedName>
</protein>
<organism evidence="1 2">
    <name type="scientific">Robertmurraya yapensis</name>
    <name type="common">ex Hitch et al 2024</name>
    <dbReference type="NCBI Taxonomy" id="3133160"/>
    <lineage>
        <taxon>Bacteria</taxon>
        <taxon>Bacillati</taxon>
        <taxon>Bacillota</taxon>
        <taxon>Bacilli</taxon>
        <taxon>Bacillales</taxon>
        <taxon>Bacillaceae</taxon>
        <taxon>Robertmurraya</taxon>
    </lineage>
</organism>
<name>A0ACC6SBY2_9BACI</name>
<proteinExistence type="predicted"/>
<accession>A0ACC6SBY2</accession>
<evidence type="ECO:0000313" key="1">
    <source>
        <dbReference type="EMBL" id="MEQ2527600.1"/>
    </source>
</evidence>
<reference evidence="1" key="1">
    <citation type="submission" date="2024-03" db="EMBL/GenBank/DDBJ databases">
        <title>Human intestinal bacterial collection.</title>
        <authorList>
            <person name="Pauvert C."/>
            <person name="Hitch T.C.A."/>
            <person name="Clavel T."/>
        </authorList>
    </citation>
    <scope>NUCLEOTIDE SEQUENCE</scope>
    <source>
        <strain evidence="1">CLA-AA-H227</strain>
    </source>
</reference>
<sequence>MFIEPILLEVAPDKLDLSLSVVQELKMDEVRILYSTMSSEKEPVIYTRHNNVITTSFPELHSLGIAKGTILDGELIYSDSYNQGKPDFEKVMSRINVKDDRKVAIPSKETPCMAVFFDILYWKGESVMHLPLLERKRLLDLALEDQESACKIKWSIGNGQELFNLAKEHSLEGIVLKNPESRYYNKRHEAWQKKIAYLTSQVYILGLRKGKFGWLLGRKENGRIRPAGVMEFGVSPDERKAFYQISKQIITEEDKDFIYIEPVVQCKIKYRNITSKGHFRIHVFETFIFNN</sequence>
<gene>
    <name evidence="1" type="ORF">WMO40_12885</name>
</gene>
<comment type="caution">
    <text evidence="1">The sequence shown here is derived from an EMBL/GenBank/DDBJ whole genome shotgun (WGS) entry which is preliminary data.</text>
</comment>